<keyword evidence="4" id="KW-0479">Metal-binding</keyword>
<gene>
    <name evidence="12" type="ORF">CWN50_30085</name>
</gene>
<protein>
    <submittedName>
        <fullName evidence="12">Pectate lyase</fullName>
    </submittedName>
</protein>
<evidence type="ECO:0000259" key="9">
    <source>
        <dbReference type="Pfam" id="PF13229"/>
    </source>
</evidence>
<keyword evidence="7 12" id="KW-0456">Lyase</keyword>
<name>A0A2J4PST4_9ENTR</name>
<feature type="domain" description="Right handed beta helix" evidence="9">
    <location>
        <begin position="269"/>
        <end position="430"/>
    </location>
</feature>
<dbReference type="GO" id="GO:0005576">
    <property type="term" value="C:extracellular region"/>
    <property type="evidence" value="ECO:0007669"/>
    <property type="project" value="UniProtKB-SubCell"/>
</dbReference>
<keyword evidence="6" id="KW-0106">Calcium</keyword>
<dbReference type="Proteomes" id="UP000234505">
    <property type="component" value="Unassembled WGS sequence"/>
</dbReference>
<evidence type="ECO:0000313" key="13">
    <source>
        <dbReference type="Proteomes" id="UP000234505"/>
    </source>
</evidence>
<dbReference type="AlphaFoldDB" id="A0A2J4PST4"/>
<dbReference type="InterPro" id="IPR058863">
    <property type="entry name" value="PelX-like_Ig"/>
</dbReference>
<comment type="caution">
    <text evidence="12">The sequence shown here is derived from an EMBL/GenBank/DDBJ whole genome shotgun (WGS) entry which is preliminary data.</text>
</comment>
<dbReference type="GO" id="GO:0046872">
    <property type="term" value="F:metal ion binding"/>
    <property type="evidence" value="ECO:0007669"/>
    <property type="project" value="UniProtKB-KW"/>
</dbReference>
<proteinExistence type="inferred from homology"/>
<evidence type="ECO:0000256" key="2">
    <source>
        <dbReference type="ARBA" id="ARBA00004613"/>
    </source>
</evidence>
<dbReference type="InterPro" id="IPR011050">
    <property type="entry name" value="Pectin_lyase_fold/virulence"/>
</dbReference>
<evidence type="ECO:0000256" key="1">
    <source>
        <dbReference type="ARBA" id="ARBA00001913"/>
    </source>
</evidence>
<comment type="cofactor">
    <cofactor evidence="1">
        <name>Ca(2+)</name>
        <dbReference type="ChEBI" id="CHEBI:29108"/>
    </cofactor>
</comment>
<dbReference type="Pfam" id="PF13229">
    <property type="entry name" value="Beta_helix"/>
    <property type="match status" value="1"/>
</dbReference>
<dbReference type="EMBL" id="PIDS01001574">
    <property type="protein sequence ID" value="PLL21870.1"/>
    <property type="molecule type" value="Genomic_DNA"/>
</dbReference>
<dbReference type="SUPFAM" id="SSF51126">
    <property type="entry name" value="Pectin lyase-like"/>
    <property type="match status" value="1"/>
</dbReference>
<feature type="domain" description="Pectate disaccharide-lyase-like central Ig-like" evidence="11">
    <location>
        <begin position="112"/>
        <end position="190"/>
    </location>
</feature>
<evidence type="ECO:0000313" key="12">
    <source>
        <dbReference type="EMBL" id="PLL21870.1"/>
    </source>
</evidence>
<evidence type="ECO:0000259" key="11">
    <source>
        <dbReference type="Pfam" id="PF25850"/>
    </source>
</evidence>
<feature type="domain" description="Pectate disaccharide-lyase-like N-terminal" evidence="10">
    <location>
        <begin position="1"/>
        <end position="94"/>
    </location>
</feature>
<reference evidence="12 13" key="2">
    <citation type="submission" date="2018-01" db="EMBL/GenBank/DDBJ databases">
        <title>Genomic study of Klebsiella pneumoniae.</title>
        <authorList>
            <person name="Yang Y."/>
            <person name="Bicalho R."/>
        </authorList>
    </citation>
    <scope>NUCLEOTIDE SEQUENCE [LARGE SCALE GENOMIC DNA]</scope>
    <source>
        <strain evidence="12 13">A11</strain>
    </source>
</reference>
<evidence type="ECO:0000256" key="6">
    <source>
        <dbReference type="ARBA" id="ARBA00022837"/>
    </source>
</evidence>
<dbReference type="Gene3D" id="2.160.20.10">
    <property type="entry name" value="Single-stranded right-handed beta-helix, Pectin lyase-like"/>
    <property type="match status" value="1"/>
</dbReference>
<comment type="similarity">
    <text evidence="8">Belongs to the polysaccharide lyase 9 family.</text>
</comment>
<organism evidence="12 13">
    <name type="scientific">Klebsiella michiganensis</name>
    <dbReference type="NCBI Taxonomy" id="1134687"/>
    <lineage>
        <taxon>Bacteria</taxon>
        <taxon>Pseudomonadati</taxon>
        <taxon>Pseudomonadota</taxon>
        <taxon>Gammaproteobacteria</taxon>
        <taxon>Enterobacterales</taxon>
        <taxon>Enterobacteriaceae</taxon>
        <taxon>Klebsiella/Raoultella group</taxon>
        <taxon>Klebsiella</taxon>
    </lineage>
</organism>
<dbReference type="InterPro" id="IPR058953">
    <property type="entry name" value="PelX-like_N"/>
</dbReference>
<dbReference type="InterPro" id="IPR006626">
    <property type="entry name" value="PbH1"/>
</dbReference>
<sequence>TQPWGNAGASIKRQSYKEKIDIQRTPTFQLRLERTNDGFITSWAATGSNEWVSQQVPHADLVARQDKEHYYVGFFASRNAKITVSNASLTTSAAHTVPSAPYVAKGWPPVMQMASGTVSQSKAYILQARTNSDGRITVRQDEVVIGQDKTVKAGEMFTQPAVLKDTSTFEISFTPATGAETLTQTLTVEQSPHVTGNTLYAAPEGQSQAKGTADSPLDFASAIKLVPPGGQIVLAAGDYPQTAIPVSASGLKDKIKTLKADGKAVIHGLLLDASYWHIDGIEITDKSLRVQGSHNLIENVTAYRNDDTGIQISSPADVGRPLWASFNRVVNSESFSNEDPGKINADGFAVKMRVGEGNRLEGCYSHDNIDDGFDLFNKIEDGANGVVVIENSIARNNTSNGFKLGGEGQPVAHEVRNSIAIDNHLDGFTDNFNPGKLVVVNN</sequence>
<dbReference type="InterPro" id="IPR052052">
    <property type="entry name" value="Polysaccharide_Lyase_9"/>
</dbReference>
<dbReference type="PANTHER" id="PTHR40088:SF1">
    <property type="entry name" value="PECTATE LYASE PEL9"/>
    <property type="match status" value="1"/>
</dbReference>
<dbReference type="Pfam" id="PF25850">
    <property type="entry name" value="PelX_Ig"/>
    <property type="match status" value="1"/>
</dbReference>
<dbReference type="SMART" id="SM00710">
    <property type="entry name" value="PbH1"/>
    <property type="match status" value="3"/>
</dbReference>
<evidence type="ECO:0000256" key="3">
    <source>
        <dbReference type="ARBA" id="ARBA00022525"/>
    </source>
</evidence>
<feature type="non-terminal residue" evidence="12">
    <location>
        <position position="1"/>
    </location>
</feature>
<evidence type="ECO:0000256" key="4">
    <source>
        <dbReference type="ARBA" id="ARBA00022723"/>
    </source>
</evidence>
<reference evidence="12 13" key="1">
    <citation type="submission" date="2017-11" db="EMBL/GenBank/DDBJ databases">
        <authorList>
            <person name="Han C.G."/>
        </authorList>
    </citation>
    <scope>NUCLEOTIDE SEQUENCE [LARGE SCALE GENOMIC DNA]</scope>
    <source>
        <strain evidence="12 13">A11</strain>
    </source>
</reference>
<dbReference type="InterPro" id="IPR012334">
    <property type="entry name" value="Pectin_lyas_fold"/>
</dbReference>
<dbReference type="GO" id="GO:0016837">
    <property type="term" value="F:carbon-oxygen lyase activity, acting on polysaccharides"/>
    <property type="evidence" value="ECO:0007669"/>
    <property type="project" value="TreeGrafter"/>
</dbReference>
<evidence type="ECO:0000256" key="8">
    <source>
        <dbReference type="ARBA" id="ARBA00038263"/>
    </source>
</evidence>
<evidence type="ECO:0000256" key="7">
    <source>
        <dbReference type="ARBA" id="ARBA00023239"/>
    </source>
</evidence>
<feature type="non-terminal residue" evidence="12">
    <location>
        <position position="442"/>
    </location>
</feature>
<accession>A0A2J4PST4</accession>
<comment type="subcellular location">
    <subcellularLocation>
        <location evidence="2">Secreted</location>
    </subcellularLocation>
</comment>
<keyword evidence="3" id="KW-0964">Secreted</keyword>
<keyword evidence="5" id="KW-0732">Signal</keyword>
<dbReference type="InterPro" id="IPR039448">
    <property type="entry name" value="Beta_helix"/>
</dbReference>
<dbReference type="PANTHER" id="PTHR40088">
    <property type="entry name" value="PECTATE LYASE (EUROFUNG)"/>
    <property type="match status" value="1"/>
</dbReference>
<evidence type="ECO:0000259" key="10">
    <source>
        <dbReference type="Pfam" id="PF25849"/>
    </source>
</evidence>
<evidence type="ECO:0000256" key="5">
    <source>
        <dbReference type="ARBA" id="ARBA00022729"/>
    </source>
</evidence>
<dbReference type="Pfam" id="PF25849">
    <property type="entry name" value="PelX_N"/>
    <property type="match status" value="1"/>
</dbReference>